<dbReference type="AlphaFoldDB" id="M9M7E1"/>
<proteinExistence type="predicted"/>
<dbReference type="OrthoDB" id="2678957at2"/>
<sequence length="110" mass="12251">MSRKEIEEQIIHNYERDEQMMILVFAQWCVNHQLDPAALYQQAYPQQGPNPALQQAIGLTVPKEEAGDIPDDTVLGVLSLYGNDHLAFVVTEAIKNRAARTKAAGDNETS</sequence>
<reference evidence="1 2" key="1">
    <citation type="submission" date="2012-10" db="EMBL/GenBank/DDBJ databases">
        <title>Draft Genome Sequence of Paenibacillus popilliae ATCC 14706T.</title>
        <authorList>
            <person name="Iiyama K."/>
            <person name="Mori K."/>
            <person name="Mon H."/>
            <person name="Chieda Y."/>
            <person name="Lee J.M."/>
            <person name="Kusakabe T."/>
            <person name="Tashiro K."/>
            <person name="Asano S."/>
            <person name="Yasunaga-Aoki C."/>
            <person name="Shimizu S."/>
        </authorList>
    </citation>
    <scope>NUCLEOTIDE SEQUENCE [LARGE SCALE GENOMIC DNA]</scope>
    <source>
        <strain evidence="1 2">ATCC 14706</strain>
    </source>
</reference>
<dbReference type="Proteomes" id="UP000029453">
    <property type="component" value="Unassembled WGS sequence"/>
</dbReference>
<name>M9M7E1_PAEPP</name>
<evidence type="ECO:0000313" key="2">
    <source>
        <dbReference type="Proteomes" id="UP000029453"/>
    </source>
</evidence>
<dbReference type="EMBL" id="BALG01000228">
    <property type="protein sequence ID" value="GAC43613.1"/>
    <property type="molecule type" value="Genomic_DNA"/>
</dbReference>
<protein>
    <submittedName>
        <fullName evidence="1">Uncharacterized protein</fullName>
    </submittedName>
</protein>
<keyword evidence="2" id="KW-1185">Reference proteome</keyword>
<gene>
    <name evidence="1" type="ORF">PPOP_3012</name>
</gene>
<comment type="caution">
    <text evidence="1">The sequence shown here is derived from an EMBL/GenBank/DDBJ whole genome shotgun (WGS) entry which is preliminary data.</text>
</comment>
<accession>M9M7E1</accession>
<evidence type="ECO:0000313" key="1">
    <source>
        <dbReference type="EMBL" id="GAC43613.1"/>
    </source>
</evidence>
<dbReference type="RefSeq" id="WP_006287297.1">
    <property type="nucleotide sequence ID" value="NZ_BALG01000228.1"/>
</dbReference>
<organism evidence="1 2">
    <name type="scientific">Paenibacillus popilliae ATCC 14706</name>
    <dbReference type="NCBI Taxonomy" id="1212764"/>
    <lineage>
        <taxon>Bacteria</taxon>
        <taxon>Bacillati</taxon>
        <taxon>Bacillota</taxon>
        <taxon>Bacilli</taxon>
        <taxon>Bacillales</taxon>
        <taxon>Paenibacillaceae</taxon>
        <taxon>Paenibacillus</taxon>
    </lineage>
</organism>